<dbReference type="OrthoDB" id="6048299at2"/>
<keyword evidence="1" id="KW-0732">Signal</keyword>
<protein>
    <submittedName>
        <fullName evidence="2">Membrane protein</fullName>
    </submittedName>
</protein>
<reference evidence="2 3" key="1">
    <citation type="submission" date="2018-06" db="EMBL/GenBank/DDBJ databases">
        <authorList>
            <consortium name="Pathogen Informatics"/>
            <person name="Doyle S."/>
        </authorList>
    </citation>
    <scope>NUCLEOTIDE SEQUENCE [LARGE SCALE GENOMIC DNA]</scope>
    <source>
        <strain evidence="2 3">NCTC10821</strain>
    </source>
</reference>
<name>A0A378TL93_9MYCO</name>
<evidence type="ECO:0000256" key="1">
    <source>
        <dbReference type="SAM" id="SignalP"/>
    </source>
</evidence>
<organism evidence="2 3">
    <name type="scientific">Mycolicibacterium tokaiense</name>
    <dbReference type="NCBI Taxonomy" id="39695"/>
    <lineage>
        <taxon>Bacteria</taxon>
        <taxon>Bacillati</taxon>
        <taxon>Actinomycetota</taxon>
        <taxon>Actinomycetes</taxon>
        <taxon>Mycobacteriales</taxon>
        <taxon>Mycobacteriaceae</taxon>
        <taxon>Mycolicibacterium</taxon>
    </lineage>
</organism>
<keyword evidence="3" id="KW-1185">Reference proteome</keyword>
<dbReference type="AlphaFoldDB" id="A0A378TL93"/>
<feature type="chain" id="PRO_5016879021" evidence="1">
    <location>
        <begin position="24"/>
        <end position="82"/>
    </location>
</feature>
<proteinExistence type="predicted"/>
<gene>
    <name evidence="2" type="ORF">NCTC10821_05135</name>
</gene>
<evidence type="ECO:0000313" key="3">
    <source>
        <dbReference type="Proteomes" id="UP000254978"/>
    </source>
</evidence>
<dbReference type="Proteomes" id="UP000254978">
    <property type="component" value="Unassembled WGS sequence"/>
</dbReference>
<sequence>MAKLTVAIIAFAAALPFGPVANAEPSSSCDANYSGPCVPVDSDVDCAGGSGNGPSYVQGPVRVVGSDIYGLDRDGDGIGCDS</sequence>
<accession>A0A378TL93</accession>
<dbReference type="EMBL" id="UGQT01000001">
    <property type="protein sequence ID" value="STZ61578.1"/>
    <property type="molecule type" value="Genomic_DNA"/>
</dbReference>
<feature type="signal peptide" evidence="1">
    <location>
        <begin position="1"/>
        <end position="23"/>
    </location>
</feature>
<evidence type="ECO:0000313" key="2">
    <source>
        <dbReference type="EMBL" id="STZ61578.1"/>
    </source>
</evidence>